<dbReference type="EMBL" id="JBHSBB010000008">
    <property type="protein sequence ID" value="MFC4031661.1"/>
    <property type="molecule type" value="Genomic_DNA"/>
</dbReference>
<dbReference type="InterPro" id="IPR002129">
    <property type="entry name" value="PyrdxlP-dep_de-COase"/>
</dbReference>
<dbReference type="InterPro" id="IPR010977">
    <property type="entry name" value="Aromatic_deC"/>
</dbReference>
<keyword evidence="4 6" id="KW-0663">Pyridoxal phosphate</keyword>
<evidence type="ECO:0000313" key="8">
    <source>
        <dbReference type="Proteomes" id="UP001595765"/>
    </source>
</evidence>
<comment type="cofactor">
    <cofactor evidence="1 6">
        <name>pyridoxal 5'-phosphate</name>
        <dbReference type="ChEBI" id="CHEBI:597326"/>
    </cofactor>
</comment>
<dbReference type="Gene3D" id="3.90.1150.170">
    <property type="match status" value="1"/>
</dbReference>
<sequence>MNDFPLEPDRSAMSEMGGLVLDRVVDFVERLPDRPTGNTTDAAVTADLVAAFLAPPPEGPGDLKALLDRLDAAADCALETAGPGYLAYVPGGGLYTSALAEFYARGINRYGSLAMGAPALTALEESVLRWIAQDVCGLPEGSGGLLTTGGSMATFSALIAARHDHLGEDLEAGTVYVTAYAHHSVAKAARLAGIRQRNIRTVACTEDLRMDVEAAAAMIRADRQAGLRPFLLVGSAGTTDTGTVDPLPALADLAEREHLWFHVDAAYGGFFRLTERGREQLAGTERADSVTLDPHKTLFLPFGTGALVVRDPAKLYAAHEGTGDYLQDVGSAGGLPNYAHMGPELTHEVRGLRAWLPLHLHGVAAFREALDEKLDLAEEVHGKLAAVPALEVPWRPDLSTVAFRVRPRDGGAEAAAEADLATRELLARINANPRVLLSSTAVDGRQTIRVCVVVHRTHRDRVDEVVELITAEAARL</sequence>
<evidence type="ECO:0000256" key="5">
    <source>
        <dbReference type="ARBA" id="ARBA00023239"/>
    </source>
</evidence>
<comment type="similarity">
    <text evidence="2 6">Belongs to the group II decarboxylase family.</text>
</comment>
<name>A0ABV8HL88_9ACTN</name>
<protein>
    <submittedName>
        <fullName evidence="7">Pyridoxal phosphate-dependent decarboxylase family protein</fullName>
    </submittedName>
</protein>
<dbReference type="RefSeq" id="WP_386427965.1">
    <property type="nucleotide sequence ID" value="NZ_JBHSBB010000008.1"/>
</dbReference>
<dbReference type="InterPro" id="IPR015422">
    <property type="entry name" value="PyrdxlP-dep_Trfase_small"/>
</dbReference>
<keyword evidence="8" id="KW-1185">Reference proteome</keyword>
<keyword evidence="5 6" id="KW-0456">Lyase</keyword>
<dbReference type="Pfam" id="PF00282">
    <property type="entry name" value="Pyridoxal_deC"/>
    <property type="match status" value="1"/>
</dbReference>
<dbReference type="Gene3D" id="3.40.640.10">
    <property type="entry name" value="Type I PLP-dependent aspartate aminotransferase-like (Major domain)"/>
    <property type="match status" value="1"/>
</dbReference>
<evidence type="ECO:0000256" key="6">
    <source>
        <dbReference type="RuleBase" id="RU000382"/>
    </source>
</evidence>
<dbReference type="PANTHER" id="PTHR11999:SF70">
    <property type="entry name" value="MIP05841P"/>
    <property type="match status" value="1"/>
</dbReference>
<evidence type="ECO:0000256" key="2">
    <source>
        <dbReference type="ARBA" id="ARBA00009533"/>
    </source>
</evidence>
<dbReference type="Proteomes" id="UP001595765">
    <property type="component" value="Unassembled WGS sequence"/>
</dbReference>
<dbReference type="SUPFAM" id="SSF53383">
    <property type="entry name" value="PLP-dependent transferases"/>
    <property type="match status" value="1"/>
</dbReference>
<evidence type="ECO:0000313" key="7">
    <source>
        <dbReference type="EMBL" id="MFC4031661.1"/>
    </source>
</evidence>
<dbReference type="PRINTS" id="PR00800">
    <property type="entry name" value="YHDCRBOXLASE"/>
</dbReference>
<organism evidence="7 8">
    <name type="scientific">Streptomyces polygonati</name>
    <dbReference type="NCBI Taxonomy" id="1617087"/>
    <lineage>
        <taxon>Bacteria</taxon>
        <taxon>Bacillati</taxon>
        <taxon>Actinomycetota</taxon>
        <taxon>Actinomycetes</taxon>
        <taxon>Kitasatosporales</taxon>
        <taxon>Streptomycetaceae</taxon>
        <taxon>Streptomyces</taxon>
    </lineage>
</organism>
<dbReference type="PANTHER" id="PTHR11999">
    <property type="entry name" value="GROUP II PYRIDOXAL-5-PHOSPHATE DECARBOXYLASE"/>
    <property type="match status" value="1"/>
</dbReference>
<accession>A0ABV8HL88</accession>
<reference evidence="8" key="1">
    <citation type="journal article" date="2019" name="Int. J. Syst. Evol. Microbiol.">
        <title>The Global Catalogue of Microorganisms (GCM) 10K type strain sequencing project: providing services to taxonomists for standard genome sequencing and annotation.</title>
        <authorList>
            <consortium name="The Broad Institute Genomics Platform"/>
            <consortium name="The Broad Institute Genome Sequencing Center for Infectious Disease"/>
            <person name="Wu L."/>
            <person name="Ma J."/>
        </authorList>
    </citation>
    <scope>NUCLEOTIDE SEQUENCE [LARGE SCALE GENOMIC DNA]</scope>
    <source>
        <strain evidence="8">CGMCC 4.7237</strain>
    </source>
</reference>
<evidence type="ECO:0000256" key="4">
    <source>
        <dbReference type="ARBA" id="ARBA00022898"/>
    </source>
</evidence>
<dbReference type="Gene3D" id="3.90.1150.10">
    <property type="entry name" value="Aspartate Aminotransferase, domain 1"/>
    <property type="match status" value="1"/>
</dbReference>
<dbReference type="InterPro" id="IPR015421">
    <property type="entry name" value="PyrdxlP-dep_Trfase_major"/>
</dbReference>
<dbReference type="InterPro" id="IPR015424">
    <property type="entry name" value="PyrdxlP-dep_Trfase"/>
</dbReference>
<proteinExistence type="inferred from homology"/>
<keyword evidence="3" id="KW-0210">Decarboxylase</keyword>
<comment type="caution">
    <text evidence="7">The sequence shown here is derived from an EMBL/GenBank/DDBJ whole genome shotgun (WGS) entry which is preliminary data.</text>
</comment>
<gene>
    <name evidence="7" type="ORF">ACFO3J_09240</name>
</gene>
<evidence type="ECO:0000256" key="3">
    <source>
        <dbReference type="ARBA" id="ARBA00022793"/>
    </source>
</evidence>
<evidence type="ECO:0000256" key="1">
    <source>
        <dbReference type="ARBA" id="ARBA00001933"/>
    </source>
</evidence>